<evidence type="ECO:0000313" key="1">
    <source>
        <dbReference type="EMBL" id="CAA9503649.1"/>
    </source>
</evidence>
<proteinExistence type="predicted"/>
<accession>A0A6J4SRY2</accession>
<gene>
    <name evidence="1" type="ORF">AVDCRST_MAG69-2045</name>
</gene>
<organism evidence="1">
    <name type="scientific">uncultured Solirubrobacteraceae bacterium</name>
    <dbReference type="NCBI Taxonomy" id="1162706"/>
    <lineage>
        <taxon>Bacteria</taxon>
        <taxon>Bacillati</taxon>
        <taxon>Actinomycetota</taxon>
        <taxon>Thermoleophilia</taxon>
        <taxon>Solirubrobacterales</taxon>
        <taxon>Solirubrobacteraceae</taxon>
        <taxon>environmental samples</taxon>
    </lineage>
</organism>
<dbReference type="AlphaFoldDB" id="A0A6J4SRY2"/>
<name>A0A6J4SRY2_9ACTN</name>
<reference evidence="1" key="1">
    <citation type="submission" date="2020-02" db="EMBL/GenBank/DDBJ databases">
        <authorList>
            <person name="Meier V. D."/>
        </authorList>
    </citation>
    <scope>NUCLEOTIDE SEQUENCE</scope>
    <source>
        <strain evidence="1">AVDCRST_MAG69</strain>
    </source>
</reference>
<evidence type="ECO:0008006" key="2">
    <source>
        <dbReference type="Google" id="ProtNLM"/>
    </source>
</evidence>
<dbReference type="Pfam" id="PF12982">
    <property type="entry name" value="DUF3866"/>
    <property type="match status" value="1"/>
</dbReference>
<dbReference type="InterPro" id="IPR024479">
    <property type="entry name" value="DUF3866"/>
</dbReference>
<protein>
    <recommendedName>
        <fullName evidence="2">DUF3866 family protein</fullName>
    </recommendedName>
</protein>
<sequence length="347" mass="35171">MLALRRGVVLSAGDPSVPMQEVEVRLGGERRPALADVALVGPARNGDEVVVNVAAVDLALGSGGYDVVHVNLTRGLAALGTPGAHVMKLNYTSLQHAVLPVEDSAPTGGDKGASATHAVLPVGAPTAICFLHGQLAPLAWAFAQSAPGARLGYVQTAGGALPGGLSRVVAELRERSLLAGHLTAAPAYGGEGEAITTAGALQHGFIARHWHAAVCAPGPGILGSGTALGHGGLIALESAHTAAALGCKVIVAPRRSSGDPRPRHRGLSHHARTMLELALVPFTVATDSVAEPGLERHSWRRGEADLDGYAASGLPSRTMGRSMSEDPEFFAAALAAGSVLAAATRAV</sequence>
<dbReference type="EMBL" id="CADCVP010000218">
    <property type="protein sequence ID" value="CAA9503649.1"/>
    <property type="molecule type" value="Genomic_DNA"/>
</dbReference>